<reference evidence="1 2" key="1">
    <citation type="journal article" date="2012" name="PLoS Pathog.">
        <title>Diverse lifestyles and strategies of plant pathogenesis encoded in the genomes of eighteen Dothideomycetes fungi.</title>
        <authorList>
            <person name="Ohm R.A."/>
            <person name="Feau N."/>
            <person name="Henrissat B."/>
            <person name="Schoch C.L."/>
            <person name="Horwitz B.A."/>
            <person name="Barry K.W."/>
            <person name="Condon B.J."/>
            <person name="Copeland A.C."/>
            <person name="Dhillon B."/>
            <person name="Glaser F."/>
            <person name="Hesse C.N."/>
            <person name="Kosti I."/>
            <person name="LaButti K."/>
            <person name="Lindquist E.A."/>
            <person name="Lucas S."/>
            <person name="Salamov A.A."/>
            <person name="Bradshaw R.E."/>
            <person name="Ciuffetti L."/>
            <person name="Hamelin R.C."/>
            <person name="Kema G.H.J."/>
            <person name="Lawrence C."/>
            <person name="Scott J.A."/>
            <person name="Spatafora J.W."/>
            <person name="Turgeon B.G."/>
            <person name="de Wit P.J.G.M."/>
            <person name="Zhong S."/>
            <person name="Goodwin S.B."/>
            <person name="Grigoriev I.V."/>
        </authorList>
    </citation>
    <scope>NUCLEOTIDE SEQUENCE [LARGE SCALE GENOMIC DNA]</scope>
    <source>
        <strain evidence="1 2">CIRAD86</strain>
    </source>
</reference>
<dbReference type="RefSeq" id="XP_007931178.1">
    <property type="nucleotide sequence ID" value="XM_007932987.1"/>
</dbReference>
<sequence length="150" mass="17013">MSSCLTCAAKSHQKWNERSSHNHLPRPFPSPLIDLNLPPLLAIRPTSARDEMDTTPSRPHTNRTTRARTNQRIYAIFSSGTLPDLLYHHSTKRAWNTRSGRMIVTLCTSTELQVIRAGHTFSQHYKASNMSVTPTRPALELNPELRLSRS</sequence>
<organism evidence="1 2">
    <name type="scientific">Pseudocercospora fijiensis (strain CIRAD86)</name>
    <name type="common">Black leaf streak disease fungus</name>
    <name type="synonym">Mycosphaerella fijiensis</name>
    <dbReference type="NCBI Taxonomy" id="383855"/>
    <lineage>
        <taxon>Eukaryota</taxon>
        <taxon>Fungi</taxon>
        <taxon>Dikarya</taxon>
        <taxon>Ascomycota</taxon>
        <taxon>Pezizomycotina</taxon>
        <taxon>Dothideomycetes</taxon>
        <taxon>Dothideomycetidae</taxon>
        <taxon>Mycosphaerellales</taxon>
        <taxon>Mycosphaerellaceae</taxon>
        <taxon>Pseudocercospora</taxon>
    </lineage>
</organism>
<dbReference type="AlphaFoldDB" id="M3A2Z2"/>
<protein>
    <submittedName>
        <fullName evidence="1">Uncharacterized protein</fullName>
    </submittedName>
</protein>
<evidence type="ECO:0000313" key="2">
    <source>
        <dbReference type="Proteomes" id="UP000016932"/>
    </source>
</evidence>
<proteinExistence type="predicted"/>
<dbReference type="Proteomes" id="UP000016932">
    <property type="component" value="Unassembled WGS sequence"/>
</dbReference>
<dbReference type="KEGG" id="pfj:MYCFIDRAFT_209103"/>
<accession>M3A2Z2</accession>
<dbReference type="HOGENOM" id="CLU_1741386_0_0_1"/>
<name>M3A2Z2_PSEFD</name>
<keyword evidence="2" id="KW-1185">Reference proteome</keyword>
<dbReference type="VEuPathDB" id="FungiDB:MYCFIDRAFT_209103"/>
<gene>
    <name evidence="1" type="ORF">MYCFIDRAFT_209103</name>
</gene>
<evidence type="ECO:0000313" key="1">
    <source>
        <dbReference type="EMBL" id="EME78936.1"/>
    </source>
</evidence>
<dbReference type="GeneID" id="19336743"/>
<dbReference type="EMBL" id="KB446563">
    <property type="protein sequence ID" value="EME78936.1"/>
    <property type="molecule type" value="Genomic_DNA"/>
</dbReference>